<dbReference type="EMBL" id="JAJVDC020000097">
    <property type="protein sequence ID" value="KAL1625172.1"/>
    <property type="molecule type" value="Genomic_DNA"/>
</dbReference>
<feature type="compositionally biased region" description="Pro residues" evidence="3">
    <location>
        <begin position="41"/>
        <end position="53"/>
    </location>
</feature>
<dbReference type="InterPro" id="IPR050568">
    <property type="entry name" value="Transcr_DNA_Rep_Reg"/>
</dbReference>
<keyword evidence="2" id="KW-0539">Nucleus</keyword>
<feature type="domain" description="Transcription factor CBF/NF-Y/archaeal histone" evidence="4">
    <location>
        <begin position="144"/>
        <end position="207"/>
    </location>
</feature>
<reference evidence="5 6" key="1">
    <citation type="submission" date="2024-02" db="EMBL/GenBank/DDBJ databases">
        <title>De novo assembly and annotation of 12 fungi associated with fruit tree decline syndrome in Ontario, Canada.</title>
        <authorList>
            <person name="Sulman M."/>
            <person name="Ellouze W."/>
            <person name="Ilyukhin E."/>
        </authorList>
    </citation>
    <scope>NUCLEOTIDE SEQUENCE [LARGE SCALE GENOMIC DNA]</scope>
    <source>
        <strain evidence="5 6">M1-105</strain>
    </source>
</reference>
<comment type="caution">
    <text evidence="5">The sequence shown here is derived from an EMBL/GenBank/DDBJ whole genome shotgun (WGS) entry which is preliminary data.</text>
</comment>
<evidence type="ECO:0000256" key="3">
    <source>
        <dbReference type="SAM" id="MobiDB-lite"/>
    </source>
</evidence>
<dbReference type="InterPro" id="IPR009072">
    <property type="entry name" value="Histone-fold"/>
</dbReference>
<protein>
    <recommendedName>
        <fullName evidence="4">Transcription factor CBF/NF-Y/archaeal histone domain-containing protein</fullName>
    </recommendedName>
</protein>
<evidence type="ECO:0000259" key="4">
    <source>
        <dbReference type="Pfam" id="PF00808"/>
    </source>
</evidence>
<feature type="region of interest" description="Disordered" evidence="3">
    <location>
        <begin position="224"/>
        <end position="257"/>
    </location>
</feature>
<dbReference type="Proteomes" id="UP001521116">
    <property type="component" value="Unassembled WGS sequence"/>
</dbReference>
<dbReference type="Gene3D" id="1.10.20.10">
    <property type="entry name" value="Histone, subunit A"/>
    <property type="match status" value="1"/>
</dbReference>
<sequence>MEDPEDSYAPRSPDLSAFDSELPEPEPLAPQHQKYRGSISHPPPQSPFAPPPNLAGAYHPTSGYIPPRNSIAYPPNPMASHMKLEGEDGPHWSPLYSTPTVPATLKTETMEAGDLMDASNGGMIKTEARELAPGVAEGIEVKTKFPAARIKRIMQADEDVGKVAQVTPHVVAKALELFMISLVTKAANEAKGRSSKRVSAAHLKQAVLQDEHFDFLNDIVNKVSDAPAPADRGGSPEEGEGKKRRAGRKKRKDSNDF</sequence>
<proteinExistence type="predicted"/>
<evidence type="ECO:0000256" key="1">
    <source>
        <dbReference type="ARBA" id="ARBA00004123"/>
    </source>
</evidence>
<gene>
    <name evidence="5" type="ORF">SLS56_007442</name>
</gene>
<name>A0ABR3SPI3_9PEZI</name>
<dbReference type="CDD" id="cd22906">
    <property type="entry name" value="HFD_DRAP1"/>
    <property type="match status" value="1"/>
</dbReference>
<evidence type="ECO:0000313" key="6">
    <source>
        <dbReference type="Proteomes" id="UP001521116"/>
    </source>
</evidence>
<dbReference type="InterPro" id="IPR003958">
    <property type="entry name" value="CBFA_NFYB_domain"/>
</dbReference>
<dbReference type="PANTHER" id="PTHR10252:SF5">
    <property type="entry name" value="DR1-ASSOCIATED COREPRESSOR"/>
    <property type="match status" value="1"/>
</dbReference>
<feature type="compositionally biased region" description="Basic residues" evidence="3">
    <location>
        <begin position="242"/>
        <end position="257"/>
    </location>
</feature>
<dbReference type="PANTHER" id="PTHR10252">
    <property type="entry name" value="HISTONE-LIKE TRANSCRIPTION FACTOR CCAAT-RELATED"/>
    <property type="match status" value="1"/>
</dbReference>
<accession>A0ABR3SPI3</accession>
<organism evidence="5 6">
    <name type="scientific">Neofusicoccum ribis</name>
    <dbReference type="NCBI Taxonomy" id="45134"/>
    <lineage>
        <taxon>Eukaryota</taxon>
        <taxon>Fungi</taxon>
        <taxon>Dikarya</taxon>
        <taxon>Ascomycota</taxon>
        <taxon>Pezizomycotina</taxon>
        <taxon>Dothideomycetes</taxon>
        <taxon>Dothideomycetes incertae sedis</taxon>
        <taxon>Botryosphaeriales</taxon>
        <taxon>Botryosphaeriaceae</taxon>
        <taxon>Neofusicoccum</taxon>
    </lineage>
</organism>
<dbReference type="Pfam" id="PF00808">
    <property type="entry name" value="CBFD_NFYB_HMF"/>
    <property type="match status" value="1"/>
</dbReference>
<comment type="subcellular location">
    <subcellularLocation>
        <location evidence="1">Nucleus</location>
    </subcellularLocation>
</comment>
<feature type="region of interest" description="Disordered" evidence="3">
    <location>
        <begin position="1"/>
        <end position="62"/>
    </location>
</feature>
<dbReference type="SUPFAM" id="SSF47113">
    <property type="entry name" value="Histone-fold"/>
    <property type="match status" value="1"/>
</dbReference>
<evidence type="ECO:0000313" key="5">
    <source>
        <dbReference type="EMBL" id="KAL1625172.1"/>
    </source>
</evidence>
<evidence type="ECO:0000256" key="2">
    <source>
        <dbReference type="ARBA" id="ARBA00023242"/>
    </source>
</evidence>
<keyword evidence="6" id="KW-1185">Reference proteome</keyword>